<proteinExistence type="inferred from homology"/>
<comment type="subunit">
    <text evidence="3">Heptamer of 7 subunits arranged in a ring. Interacts with the chaperonin GroEL.</text>
</comment>
<organism evidence="5 6">
    <name type="scientific">Candidatus Zambryskibacteria bacterium CG10_big_fil_rev_8_21_14_0_10_42_12</name>
    <dbReference type="NCBI Taxonomy" id="1975115"/>
    <lineage>
        <taxon>Bacteria</taxon>
        <taxon>Candidatus Zambryskiibacteriota</taxon>
    </lineage>
</organism>
<dbReference type="SUPFAM" id="SSF50129">
    <property type="entry name" value="GroES-like"/>
    <property type="match status" value="1"/>
</dbReference>
<dbReference type="PRINTS" id="PR00297">
    <property type="entry name" value="CHAPERONIN10"/>
</dbReference>
<evidence type="ECO:0000256" key="2">
    <source>
        <dbReference type="ARBA" id="ARBA00023186"/>
    </source>
</evidence>
<dbReference type="Gene3D" id="2.30.33.40">
    <property type="entry name" value="GroES chaperonin"/>
    <property type="match status" value="1"/>
</dbReference>
<gene>
    <name evidence="3" type="primary">groES</name>
    <name evidence="3" type="synonym">groS</name>
    <name evidence="5" type="ORF">COV34_02655</name>
</gene>
<comment type="subcellular location">
    <subcellularLocation>
        <location evidence="3">Cytoplasm</location>
    </subcellularLocation>
</comment>
<dbReference type="FunFam" id="2.30.33.40:FF:000001">
    <property type="entry name" value="10 kDa chaperonin"/>
    <property type="match status" value="1"/>
</dbReference>
<dbReference type="Proteomes" id="UP000231333">
    <property type="component" value="Unassembled WGS sequence"/>
</dbReference>
<dbReference type="AlphaFoldDB" id="A0A2H0QUS4"/>
<evidence type="ECO:0000313" key="6">
    <source>
        <dbReference type="Proteomes" id="UP000231333"/>
    </source>
</evidence>
<comment type="similarity">
    <text evidence="1 3 4">Belongs to the GroES chaperonin family.</text>
</comment>
<evidence type="ECO:0000313" key="5">
    <source>
        <dbReference type="EMBL" id="PIR38021.1"/>
    </source>
</evidence>
<reference evidence="5 6" key="1">
    <citation type="submission" date="2017-09" db="EMBL/GenBank/DDBJ databases">
        <title>Depth-based differentiation of microbial function through sediment-hosted aquifers and enrichment of novel symbionts in the deep terrestrial subsurface.</title>
        <authorList>
            <person name="Probst A.J."/>
            <person name="Ladd B."/>
            <person name="Jarett J.K."/>
            <person name="Geller-Mcgrath D.E."/>
            <person name="Sieber C.M."/>
            <person name="Emerson J.B."/>
            <person name="Anantharaman K."/>
            <person name="Thomas B.C."/>
            <person name="Malmstrom R."/>
            <person name="Stieglmeier M."/>
            <person name="Klingl A."/>
            <person name="Woyke T."/>
            <person name="Ryan C.M."/>
            <person name="Banfield J.F."/>
        </authorList>
    </citation>
    <scope>NUCLEOTIDE SEQUENCE [LARGE SCALE GENOMIC DNA]</scope>
    <source>
        <strain evidence="5">CG10_big_fil_rev_8_21_14_0_10_42_12</strain>
    </source>
</reference>
<dbReference type="InterPro" id="IPR020818">
    <property type="entry name" value="Chaperonin_GroES"/>
</dbReference>
<name>A0A2H0QUS4_9BACT</name>
<comment type="caution">
    <text evidence="5">The sequence shown here is derived from an EMBL/GenBank/DDBJ whole genome shotgun (WGS) entry which is preliminary data.</text>
</comment>
<dbReference type="PANTHER" id="PTHR10772">
    <property type="entry name" value="10 KDA HEAT SHOCK PROTEIN"/>
    <property type="match status" value="1"/>
</dbReference>
<keyword evidence="3" id="KW-0963">Cytoplasm</keyword>
<dbReference type="GO" id="GO:0051087">
    <property type="term" value="F:protein-folding chaperone binding"/>
    <property type="evidence" value="ECO:0007669"/>
    <property type="project" value="TreeGrafter"/>
</dbReference>
<dbReference type="HAMAP" id="MF_00580">
    <property type="entry name" value="CH10"/>
    <property type="match status" value="1"/>
</dbReference>
<protein>
    <recommendedName>
        <fullName evidence="3">Co-chaperonin GroES</fullName>
    </recommendedName>
    <alternativeName>
        <fullName evidence="3">10 kDa chaperonin</fullName>
    </alternativeName>
    <alternativeName>
        <fullName evidence="3">Chaperonin-10</fullName>
        <shortName evidence="3">Cpn10</shortName>
    </alternativeName>
</protein>
<accession>A0A2H0QUS4</accession>
<dbReference type="PANTHER" id="PTHR10772:SF58">
    <property type="entry name" value="CO-CHAPERONIN GROES"/>
    <property type="match status" value="1"/>
</dbReference>
<dbReference type="GO" id="GO:0044183">
    <property type="term" value="F:protein folding chaperone"/>
    <property type="evidence" value="ECO:0007669"/>
    <property type="project" value="InterPro"/>
</dbReference>
<evidence type="ECO:0000256" key="1">
    <source>
        <dbReference type="ARBA" id="ARBA00006975"/>
    </source>
</evidence>
<dbReference type="CDD" id="cd00320">
    <property type="entry name" value="cpn10"/>
    <property type="match status" value="1"/>
</dbReference>
<dbReference type="EMBL" id="PCXL01000013">
    <property type="protein sequence ID" value="PIR38021.1"/>
    <property type="molecule type" value="Genomic_DNA"/>
</dbReference>
<dbReference type="NCBIfam" id="NF001531">
    <property type="entry name" value="PRK00364.2-2"/>
    <property type="match status" value="1"/>
</dbReference>
<dbReference type="InterPro" id="IPR011032">
    <property type="entry name" value="GroES-like_sf"/>
</dbReference>
<sequence>MNIVPLGDRVLVKPFSPEEMGGKTVSGIIIPDTLDKEKPEQGKVLAVGDGRIDDGVRIPISVNVGDTVIFSKYAYDEIKVEGEDYYMLKEDNILAIIR</sequence>
<evidence type="ECO:0000256" key="4">
    <source>
        <dbReference type="RuleBase" id="RU000535"/>
    </source>
</evidence>
<dbReference type="InterPro" id="IPR037124">
    <property type="entry name" value="Chaperonin_GroES_sf"/>
</dbReference>
<evidence type="ECO:0000256" key="3">
    <source>
        <dbReference type="HAMAP-Rule" id="MF_00580"/>
    </source>
</evidence>
<dbReference type="GO" id="GO:0005737">
    <property type="term" value="C:cytoplasm"/>
    <property type="evidence" value="ECO:0007669"/>
    <property type="project" value="UniProtKB-SubCell"/>
</dbReference>
<keyword evidence="2 3" id="KW-0143">Chaperone</keyword>
<dbReference type="Pfam" id="PF00166">
    <property type="entry name" value="Cpn10"/>
    <property type="match status" value="1"/>
</dbReference>
<comment type="function">
    <text evidence="3 4">Together with the chaperonin GroEL, plays an essential role in assisting protein folding. The GroEL-GroES system forms a nano-cage that allows encapsulation of the non-native substrate proteins and provides a physical environment optimized to promote and accelerate protein folding. GroES binds to the apical surface of the GroEL ring, thereby capping the opening of the GroEL channel.</text>
</comment>
<dbReference type="GO" id="GO:0046872">
    <property type="term" value="F:metal ion binding"/>
    <property type="evidence" value="ECO:0007669"/>
    <property type="project" value="TreeGrafter"/>
</dbReference>
<dbReference type="GO" id="GO:0051082">
    <property type="term" value="F:unfolded protein binding"/>
    <property type="evidence" value="ECO:0007669"/>
    <property type="project" value="TreeGrafter"/>
</dbReference>
<dbReference type="SMART" id="SM00883">
    <property type="entry name" value="Cpn10"/>
    <property type="match status" value="1"/>
</dbReference>
<dbReference type="GO" id="GO:0005524">
    <property type="term" value="F:ATP binding"/>
    <property type="evidence" value="ECO:0007669"/>
    <property type="project" value="InterPro"/>
</dbReference>